<feature type="signal peptide" evidence="3">
    <location>
        <begin position="1"/>
        <end position="22"/>
    </location>
</feature>
<keyword evidence="6" id="KW-1185">Reference proteome</keyword>
<dbReference type="GeneTree" id="ENSGT00940000166046"/>
<dbReference type="PANTHER" id="PTHR18929:SF58">
    <property type="entry name" value="PROTEIN DISULFIDE-ISOMERASE-LIKE PROTEIN OF THE TESTIS"/>
    <property type="match status" value="1"/>
</dbReference>
<dbReference type="PROSITE" id="PS51257">
    <property type="entry name" value="PROKAR_LIPOPROTEIN"/>
    <property type="match status" value="1"/>
</dbReference>
<feature type="domain" description="Thioredoxin" evidence="4">
    <location>
        <begin position="308"/>
        <end position="450"/>
    </location>
</feature>
<dbReference type="STRING" id="42514.ENSPNAP00000023278"/>
<dbReference type="CDD" id="cd02982">
    <property type="entry name" value="PDI_b'_family"/>
    <property type="match status" value="1"/>
</dbReference>
<dbReference type="CDD" id="cd02981">
    <property type="entry name" value="PDI_b_family"/>
    <property type="match status" value="1"/>
</dbReference>
<dbReference type="GO" id="GO:0006457">
    <property type="term" value="P:protein folding"/>
    <property type="evidence" value="ECO:0007669"/>
    <property type="project" value="TreeGrafter"/>
</dbReference>
<dbReference type="CDD" id="cd02995">
    <property type="entry name" value="PDI_a_PDI_a'_C"/>
    <property type="match status" value="1"/>
</dbReference>
<accession>A0A3B4DIK5</accession>
<feature type="coiled-coil region" evidence="2">
    <location>
        <begin position="442"/>
        <end position="477"/>
    </location>
</feature>
<reference evidence="5 6" key="1">
    <citation type="submission" date="2020-10" db="EMBL/GenBank/DDBJ databases">
        <title>Pygocentrus nattereri (red-bellied piranha) genome, fPygNat1, primary haplotype.</title>
        <authorList>
            <person name="Myers G."/>
            <person name="Meyer A."/>
            <person name="Karagic N."/>
            <person name="Pippel M."/>
            <person name="Winkler S."/>
            <person name="Tracey A."/>
            <person name="Wood J."/>
            <person name="Formenti G."/>
            <person name="Howe K."/>
            <person name="Fedrigo O."/>
            <person name="Jarvis E.D."/>
        </authorList>
    </citation>
    <scope>NUCLEOTIDE SEQUENCE [LARGE SCALE GENOMIC DNA]</scope>
</reference>
<name>A0A3B4DIK5_PYGNA</name>
<dbReference type="OMA" id="APWSKKC"/>
<evidence type="ECO:0000313" key="6">
    <source>
        <dbReference type="Proteomes" id="UP001501920"/>
    </source>
</evidence>
<dbReference type="GO" id="GO:0034976">
    <property type="term" value="P:response to endoplasmic reticulum stress"/>
    <property type="evidence" value="ECO:0007669"/>
    <property type="project" value="TreeGrafter"/>
</dbReference>
<dbReference type="Proteomes" id="UP001501920">
    <property type="component" value="Chromosome 12"/>
</dbReference>
<evidence type="ECO:0000256" key="1">
    <source>
        <dbReference type="ARBA" id="ARBA00006347"/>
    </source>
</evidence>
<dbReference type="FunFam" id="3.40.30.10:FF:000167">
    <property type="entry name" value="Protein disulfide isomerase like, testis expressed"/>
    <property type="match status" value="1"/>
</dbReference>
<dbReference type="PANTHER" id="PTHR18929">
    <property type="entry name" value="PROTEIN DISULFIDE ISOMERASE"/>
    <property type="match status" value="1"/>
</dbReference>
<dbReference type="Ensembl" id="ENSPNAT00000013046.2">
    <property type="protein sequence ID" value="ENSPNAP00000023278.1"/>
    <property type="gene ID" value="ENSPNAG00000000487.2"/>
</dbReference>
<evidence type="ECO:0000256" key="2">
    <source>
        <dbReference type="SAM" id="Coils"/>
    </source>
</evidence>
<dbReference type="GO" id="GO:0005783">
    <property type="term" value="C:endoplasmic reticulum"/>
    <property type="evidence" value="ECO:0007669"/>
    <property type="project" value="TreeGrafter"/>
</dbReference>
<proteinExistence type="inferred from homology"/>
<dbReference type="PROSITE" id="PS51352">
    <property type="entry name" value="THIOREDOXIN_2"/>
    <property type="match status" value="1"/>
</dbReference>
<dbReference type="SUPFAM" id="SSF52833">
    <property type="entry name" value="Thioredoxin-like"/>
    <property type="match status" value="4"/>
</dbReference>
<dbReference type="AlphaFoldDB" id="A0A3B4DIK5"/>
<sequence length="478" mass="54437">MKPVQVYLVYVLLSACVFRALSAKDAEPIQEDKNVLVLTESNFDRALKQHSQLLVHFYAPLSGDSLGSILEFAKAASELKEAESDVKLGGVDVTKQKELAKTLNVTAAPSLRLYLSGDQYNPVYCPVIFQHLESTNSDVEEGVVTVFYDVAAHVADLPFGVTQRKEIFNKYDITDDSVLLLRKSKTAEKIEMTSTTVKEDVIHFIRIHEMPLVTEYNGKTSSMILNSVVQNHLVLFIDKAEKGFRQTQRAFKSTAKEFRGKVLFVLIDTGEPRNGRIMEYFHVRKEDAPLVRMVNLTNNFQYQLPSDLLDAQTFTDFCESYLQGNAKLKLQSEPVPDGWDKQPVKELVGINFERVSFNHNKNVLILFYAPWSPECRALFPLLEELAEHFSENEDVVVARIDITANDVNLRMSDRYPTIKMFPAVYAERVVSYSGERKLEPIVEFVNAERERAKMDKAEEEIERKKYLDAQKAAAKEEL</sequence>
<keyword evidence="3" id="KW-0732">Signal</keyword>
<feature type="chain" id="PRO_5017285254" description="Thioredoxin domain-containing protein" evidence="3">
    <location>
        <begin position="23"/>
        <end position="478"/>
    </location>
</feature>
<evidence type="ECO:0000256" key="3">
    <source>
        <dbReference type="SAM" id="SignalP"/>
    </source>
</evidence>
<dbReference type="Pfam" id="PF13848">
    <property type="entry name" value="Thioredoxin_6"/>
    <property type="match status" value="1"/>
</dbReference>
<dbReference type="InterPro" id="IPR036249">
    <property type="entry name" value="Thioredoxin-like_sf"/>
</dbReference>
<organism evidence="5 6">
    <name type="scientific">Pygocentrus nattereri</name>
    <name type="common">Red-bellied piranha</name>
    <dbReference type="NCBI Taxonomy" id="42514"/>
    <lineage>
        <taxon>Eukaryota</taxon>
        <taxon>Metazoa</taxon>
        <taxon>Chordata</taxon>
        <taxon>Craniata</taxon>
        <taxon>Vertebrata</taxon>
        <taxon>Euteleostomi</taxon>
        <taxon>Actinopterygii</taxon>
        <taxon>Neopterygii</taxon>
        <taxon>Teleostei</taxon>
        <taxon>Ostariophysi</taxon>
        <taxon>Characiformes</taxon>
        <taxon>Characoidei</taxon>
        <taxon>Pygocentrus</taxon>
    </lineage>
</organism>
<protein>
    <recommendedName>
        <fullName evidence="4">Thioredoxin domain-containing protein</fullName>
    </recommendedName>
</protein>
<reference evidence="5" key="3">
    <citation type="submission" date="2025-09" db="UniProtKB">
        <authorList>
            <consortium name="Ensembl"/>
        </authorList>
    </citation>
    <scope>IDENTIFICATION</scope>
</reference>
<comment type="similarity">
    <text evidence="1">Belongs to the protein disulfide isomerase family.</text>
</comment>
<evidence type="ECO:0000313" key="5">
    <source>
        <dbReference type="Ensembl" id="ENSPNAP00000023278.1"/>
    </source>
</evidence>
<keyword evidence="2" id="KW-0175">Coiled coil</keyword>
<dbReference type="InterPro" id="IPR013766">
    <property type="entry name" value="Thioredoxin_domain"/>
</dbReference>
<dbReference type="Pfam" id="PF00085">
    <property type="entry name" value="Thioredoxin"/>
    <property type="match status" value="2"/>
</dbReference>
<reference evidence="5" key="2">
    <citation type="submission" date="2025-08" db="UniProtKB">
        <authorList>
            <consortium name="Ensembl"/>
        </authorList>
    </citation>
    <scope>IDENTIFICATION</scope>
</reference>
<evidence type="ECO:0000259" key="4">
    <source>
        <dbReference type="PROSITE" id="PS51352"/>
    </source>
</evidence>
<dbReference type="Gene3D" id="3.40.30.10">
    <property type="entry name" value="Glutaredoxin"/>
    <property type="match status" value="4"/>
</dbReference>